<keyword evidence="4" id="KW-1185">Reference proteome</keyword>
<feature type="compositionally biased region" description="Basic and acidic residues" evidence="1">
    <location>
        <begin position="39"/>
        <end position="49"/>
    </location>
</feature>
<dbReference type="EMBL" id="CP017697">
    <property type="protein sequence ID" value="ATO43390.1"/>
    <property type="molecule type" value="Genomic_DNA"/>
</dbReference>
<accession>A0A2D1KMM1</accession>
<reference evidence="3 4" key="1">
    <citation type="submission" date="2016-10" db="EMBL/GenBank/DDBJ databases">
        <title>The whole genome sequencing and assembly of L. cotyniformis subsp. torquens DSM 20004 strain.</title>
        <authorList>
            <person name="Park M.-K."/>
            <person name="Lee Y.-J."/>
            <person name="Yi H."/>
            <person name="Bahn Y.-S."/>
            <person name="Kim J.F."/>
            <person name="Lee D.-W."/>
        </authorList>
    </citation>
    <scope>NUCLEOTIDE SEQUENCE [LARGE SCALE GENOMIC DNA]</scope>
    <source>
        <strain evidence="3 4">DSM 20004</strain>
    </source>
</reference>
<dbReference type="AlphaFoldDB" id="A0A2D1KMM1"/>
<proteinExistence type="predicted"/>
<protein>
    <recommendedName>
        <fullName evidence="2">Replication-associated protein ORF2/G2P domain-containing protein</fullName>
    </recommendedName>
</protein>
<dbReference type="Pfam" id="PF23343">
    <property type="entry name" value="REP_ORF2-G2P"/>
    <property type="match status" value="1"/>
</dbReference>
<dbReference type="Proteomes" id="UP000223559">
    <property type="component" value="Chromosome"/>
</dbReference>
<dbReference type="InterPro" id="IPR056906">
    <property type="entry name" value="ORF2/G2P_dom"/>
</dbReference>
<feature type="region of interest" description="Disordered" evidence="1">
    <location>
        <begin position="28"/>
        <end position="49"/>
    </location>
</feature>
<organism evidence="3 4">
    <name type="scientific">Loigolactobacillus coryniformis subsp. torquens DSM 20004 = KCTC 3535</name>
    <dbReference type="NCBI Taxonomy" id="1423822"/>
    <lineage>
        <taxon>Bacteria</taxon>
        <taxon>Bacillati</taxon>
        <taxon>Bacillota</taxon>
        <taxon>Bacilli</taxon>
        <taxon>Lactobacillales</taxon>
        <taxon>Lactobacillaceae</taxon>
        <taxon>Loigolactobacillus</taxon>
    </lineage>
</organism>
<evidence type="ECO:0000313" key="3">
    <source>
        <dbReference type="EMBL" id="ATO43390.1"/>
    </source>
</evidence>
<gene>
    <name evidence="3" type="ORF">LC20004_05475</name>
</gene>
<dbReference type="KEGG" id="lcy:LC20004_05475"/>
<evidence type="ECO:0000256" key="1">
    <source>
        <dbReference type="SAM" id="MobiDB-lite"/>
    </source>
</evidence>
<feature type="domain" description="Replication-associated protein ORF2/G2P" evidence="2">
    <location>
        <begin position="74"/>
        <end position="188"/>
    </location>
</feature>
<name>A0A2D1KMM1_9LACO</name>
<evidence type="ECO:0000259" key="2">
    <source>
        <dbReference type="Pfam" id="PF23343"/>
    </source>
</evidence>
<sequence length="269" mass="31621">MFIREKKIQCGSYYAEVDIIPRTIDAERTAKRGRRSRKQRESAPKQKNLNDKNAKRYLIQLGNGNFGAGDLHVSCTYSNEYLPETVEQAEREVKNFLRRIEYRRNKSGLSALKYILVTEYKKDEAGKFIKRIHHHIIMNGGLSRDEVESIWSKQVKGQGRQSLGFVNADRIQPNKNGIEALCRYITKDPQGKKRWSSSRNLKRPVSRTNDFRYSLMRVKKMAADPAYGKLMLEKMYPKYEISKVESKYYELTGWHIYVKMWLRPAVRQE</sequence>
<evidence type="ECO:0000313" key="4">
    <source>
        <dbReference type="Proteomes" id="UP000223559"/>
    </source>
</evidence>